<evidence type="ECO:0000313" key="1">
    <source>
        <dbReference type="EMBL" id="CAA9429135.1"/>
    </source>
</evidence>
<reference evidence="1" key="1">
    <citation type="submission" date="2020-02" db="EMBL/GenBank/DDBJ databases">
        <authorList>
            <person name="Meier V. D."/>
        </authorList>
    </citation>
    <scope>NUCLEOTIDE SEQUENCE</scope>
    <source>
        <strain evidence="1">AVDCRST_MAG74</strain>
    </source>
</reference>
<name>A0A6J4PY08_9BACT</name>
<accession>A0A6J4PY08</accession>
<dbReference type="AlphaFoldDB" id="A0A6J4PY08"/>
<gene>
    <name evidence="1" type="ORF">AVDCRST_MAG74-3562</name>
</gene>
<organism evidence="1">
    <name type="scientific">uncultured Pyrinomonadaceae bacterium</name>
    <dbReference type="NCBI Taxonomy" id="2283094"/>
    <lineage>
        <taxon>Bacteria</taxon>
        <taxon>Pseudomonadati</taxon>
        <taxon>Acidobacteriota</taxon>
        <taxon>Blastocatellia</taxon>
        <taxon>Blastocatellales</taxon>
        <taxon>Pyrinomonadaceae</taxon>
        <taxon>environmental samples</taxon>
    </lineage>
</organism>
<dbReference type="EMBL" id="CADCUR010000298">
    <property type="protein sequence ID" value="CAA9429135.1"/>
    <property type="molecule type" value="Genomic_DNA"/>
</dbReference>
<proteinExistence type="predicted"/>
<sequence length="56" mass="6507">MTPDFLYYLDWLNIAFTPKAKIKSKKVSEEIKIFFAGRRKLAEAAVRNINLGKTFL</sequence>
<protein>
    <submittedName>
        <fullName evidence="1">Uncharacterized protein</fullName>
    </submittedName>
</protein>